<comment type="caution">
    <text evidence="1">The sequence shown here is derived from an EMBL/GenBank/DDBJ whole genome shotgun (WGS) entry which is preliminary data.</text>
</comment>
<reference evidence="1 2" key="1">
    <citation type="submission" date="2019-01" db="EMBL/GenBank/DDBJ databases">
        <title>Pseudoxanthomonas composti sp. nov., isolated from compost.</title>
        <authorList>
            <person name="Yang G."/>
        </authorList>
    </citation>
    <scope>NUCLEOTIDE SEQUENCE [LARGE SCALE GENOMIC DNA]</scope>
    <source>
        <strain evidence="1 2">GSS15</strain>
    </source>
</reference>
<accession>A0A4Q1JWN4</accession>
<dbReference type="RefSeq" id="WP_129470564.1">
    <property type="nucleotide sequence ID" value="NZ_SAWZ01000003.1"/>
</dbReference>
<gene>
    <name evidence="1" type="ORF">EPA99_07365</name>
</gene>
<sequence>MTTDPQTASGDTIELHKAYVFRHWIRQFDVSAQELNAAVQAVGPYEDKLRDYFGRQGAQLAVSNLPAAQDEATFPRALQA</sequence>
<proteinExistence type="predicted"/>
<protein>
    <submittedName>
        <fullName evidence="1">DUF3606 domain-containing protein</fullName>
    </submittedName>
</protein>
<dbReference type="InterPro" id="IPR022037">
    <property type="entry name" value="DUF3606"/>
</dbReference>
<keyword evidence="2" id="KW-1185">Reference proteome</keyword>
<evidence type="ECO:0000313" key="2">
    <source>
        <dbReference type="Proteomes" id="UP000289784"/>
    </source>
</evidence>
<organism evidence="1 2">
    <name type="scientific">Pseudoxanthomonas composti</name>
    <dbReference type="NCBI Taxonomy" id="2137479"/>
    <lineage>
        <taxon>Bacteria</taxon>
        <taxon>Pseudomonadati</taxon>
        <taxon>Pseudomonadota</taxon>
        <taxon>Gammaproteobacteria</taxon>
        <taxon>Lysobacterales</taxon>
        <taxon>Lysobacteraceae</taxon>
        <taxon>Pseudoxanthomonas</taxon>
    </lineage>
</organism>
<dbReference type="Proteomes" id="UP000289784">
    <property type="component" value="Unassembled WGS sequence"/>
</dbReference>
<name>A0A4Q1JWN4_9GAMM</name>
<dbReference type="EMBL" id="SAWZ01000003">
    <property type="protein sequence ID" value="RXR06457.1"/>
    <property type="molecule type" value="Genomic_DNA"/>
</dbReference>
<dbReference type="AlphaFoldDB" id="A0A4Q1JWN4"/>
<evidence type="ECO:0000313" key="1">
    <source>
        <dbReference type="EMBL" id="RXR06457.1"/>
    </source>
</evidence>
<dbReference type="Pfam" id="PF12244">
    <property type="entry name" value="DUF3606"/>
    <property type="match status" value="1"/>
</dbReference>